<gene>
    <name evidence="2" type="ORF">CC78DRAFT_574290</name>
</gene>
<evidence type="ECO:0000313" key="2">
    <source>
        <dbReference type="EMBL" id="KAF2270167.1"/>
    </source>
</evidence>
<reference evidence="3" key="1">
    <citation type="journal article" date="2020" name="Stud. Mycol.">
        <title>101 Dothideomycetes genomes: A test case for predicting lifestyles and emergence of pathogens.</title>
        <authorList>
            <person name="Haridas S."/>
            <person name="Albert R."/>
            <person name="Binder M."/>
            <person name="Bloem J."/>
            <person name="LaButti K."/>
            <person name="Salamov A."/>
            <person name="Andreopoulos B."/>
            <person name="Baker S."/>
            <person name="Barry K."/>
            <person name="Bills G."/>
            <person name="Bluhm B."/>
            <person name="Cannon C."/>
            <person name="Castanera R."/>
            <person name="Culley D."/>
            <person name="Daum C."/>
            <person name="Ezra D."/>
            <person name="Gonzalez J."/>
            <person name="Henrissat B."/>
            <person name="Kuo A."/>
            <person name="Liang C."/>
            <person name="Lipzen A."/>
            <person name="Lutzoni F."/>
            <person name="Magnuson J."/>
            <person name="Mondo S."/>
            <person name="Nolan M."/>
            <person name="Ohm R."/>
            <person name="Pangilinan J."/>
            <person name="Park H.-J."/>
            <person name="Ramirez L."/>
            <person name="Alfaro M."/>
            <person name="Sun H."/>
            <person name="Tritt A."/>
            <person name="Yoshinaga Y."/>
            <person name="Zwiers L.-H."/>
            <person name="Turgeon B."/>
            <person name="Goodwin S."/>
            <person name="Spatafora J."/>
            <person name="Crous P."/>
            <person name="Grigoriev I."/>
        </authorList>
    </citation>
    <scope>NUCLEOTIDE SEQUENCE [LARGE SCALE GENOMIC DNA]</scope>
    <source>
        <strain evidence="3">CBS 304.66</strain>
    </source>
</reference>
<keyword evidence="1" id="KW-0812">Transmembrane</keyword>
<accession>A0A9P4NBH3</accession>
<dbReference type="AlphaFoldDB" id="A0A9P4NBH3"/>
<comment type="caution">
    <text evidence="2">The sequence shown here is derived from an EMBL/GenBank/DDBJ whole genome shotgun (WGS) entry which is preliminary data.</text>
</comment>
<keyword evidence="3" id="KW-1185">Reference proteome</keyword>
<protein>
    <submittedName>
        <fullName evidence="2">Uncharacterized protein</fullName>
    </submittedName>
</protein>
<keyword evidence="1" id="KW-1133">Transmembrane helix</keyword>
<sequence length="84" mass="9588">MSLGDTDLRFSTSLSSIGFKVVVGSRYRVWFKATGSLVMAMASWLLRSLGFKKDYWKLKSSVWNLIIIFKTVVPDVLLHLWTGM</sequence>
<organism evidence="2 3">
    <name type="scientific">Lojkania enalia</name>
    <dbReference type="NCBI Taxonomy" id="147567"/>
    <lineage>
        <taxon>Eukaryota</taxon>
        <taxon>Fungi</taxon>
        <taxon>Dikarya</taxon>
        <taxon>Ascomycota</taxon>
        <taxon>Pezizomycotina</taxon>
        <taxon>Dothideomycetes</taxon>
        <taxon>Pleosporomycetidae</taxon>
        <taxon>Pleosporales</taxon>
        <taxon>Pleosporales incertae sedis</taxon>
        <taxon>Lojkania</taxon>
    </lineage>
</organism>
<feature type="transmembrane region" description="Helical" evidence="1">
    <location>
        <begin position="62"/>
        <end position="81"/>
    </location>
</feature>
<feature type="transmembrane region" description="Helical" evidence="1">
    <location>
        <begin position="29"/>
        <end position="50"/>
    </location>
</feature>
<keyword evidence="1" id="KW-0472">Membrane</keyword>
<name>A0A9P4NBH3_9PLEO</name>
<dbReference type="Proteomes" id="UP000800093">
    <property type="component" value="Unassembled WGS sequence"/>
</dbReference>
<evidence type="ECO:0000256" key="1">
    <source>
        <dbReference type="SAM" id="Phobius"/>
    </source>
</evidence>
<dbReference type="EMBL" id="ML986580">
    <property type="protein sequence ID" value="KAF2270167.1"/>
    <property type="molecule type" value="Genomic_DNA"/>
</dbReference>
<proteinExistence type="predicted"/>
<evidence type="ECO:0000313" key="3">
    <source>
        <dbReference type="Proteomes" id="UP000800093"/>
    </source>
</evidence>